<evidence type="ECO:0000313" key="2">
    <source>
        <dbReference type="EMBL" id="KAK7680076.1"/>
    </source>
</evidence>
<accession>A0AAW0FHK3</accession>
<proteinExistence type="predicted"/>
<feature type="chain" id="PRO_5043676389" evidence="1">
    <location>
        <begin position="25"/>
        <end position="95"/>
    </location>
</feature>
<name>A0AAW0FHK3_9APHY</name>
<dbReference type="EMBL" id="JASBNA010000052">
    <property type="protein sequence ID" value="KAK7680076.1"/>
    <property type="molecule type" value="Genomic_DNA"/>
</dbReference>
<feature type="signal peptide" evidence="1">
    <location>
        <begin position="1"/>
        <end position="24"/>
    </location>
</feature>
<reference evidence="2 3" key="1">
    <citation type="submission" date="2022-09" db="EMBL/GenBank/DDBJ databases">
        <authorList>
            <person name="Palmer J.M."/>
        </authorList>
    </citation>
    <scope>NUCLEOTIDE SEQUENCE [LARGE SCALE GENOMIC DNA]</scope>
    <source>
        <strain evidence="2 3">DSM 7382</strain>
    </source>
</reference>
<evidence type="ECO:0000256" key="1">
    <source>
        <dbReference type="SAM" id="SignalP"/>
    </source>
</evidence>
<comment type="caution">
    <text evidence="2">The sequence shown here is derived from an EMBL/GenBank/DDBJ whole genome shotgun (WGS) entry which is preliminary data.</text>
</comment>
<keyword evidence="1" id="KW-0732">Signal</keyword>
<dbReference type="Proteomes" id="UP001385951">
    <property type="component" value="Unassembled WGS sequence"/>
</dbReference>
<protein>
    <submittedName>
        <fullName evidence="2">Uncharacterized protein</fullName>
    </submittedName>
</protein>
<organism evidence="2 3">
    <name type="scientific">Cerrena zonata</name>
    <dbReference type="NCBI Taxonomy" id="2478898"/>
    <lineage>
        <taxon>Eukaryota</taxon>
        <taxon>Fungi</taxon>
        <taxon>Dikarya</taxon>
        <taxon>Basidiomycota</taxon>
        <taxon>Agaricomycotina</taxon>
        <taxon>Agaricomycetes</taxon>
        <taxon>Polyporales</taxon>
        <taxon>Cerrenaceae</taxon>
        <taxon>Cerrena</taxon>
    </lineage>
</organism>
<sequence length="95" mass="10191">MKFPLLSIGFIGGVGVVEVTFVSAELLGENGDDMVAVVDLVIEPMEDFEDNYVGDGVVVDAVDYVVVGGAGVVGAWPVWYTENGQVFYYNDYACL</sequence>
<dbReference type="AlphaFoldDB" id="A0AAW0FHK3"/>
<gene>
    <name evidence="2" type="ORF">QCA50_016801</name>
</gene>
<evidence type="ECO:0000313" key="3">
    <source>
        <dbReference type="Proteomes" id="UP001385951"/>
    </source>
</evidence>
<keyword evidence="3" id="KW-1185">Reference proteome</keyword>